<sequence>MARPRQATDRTATEHPGHLRTRQDEPLNDKLLPLDIGPLNPTGWGLVIGLVAFALVYAVLAGRLLPRAAAVIAEREAKTQGVMDAADEVRAEAEDIRAQREAILAEARHEAAHTRQRAHEEGTALIAAAREEGLREKERIVAEGAAAIEAERVVAEAALRSDVDAWAHSLAERIVGEPVPGPEGRGTKS</sequence>
<evidence type="ECO:0000256" key="5">
    <source>
        <dbReference type="ARBA" id="ARBA00022692"/>
    </source>
</evidence>
<evidence type="ECO:0000256" key="11">
    <source>
        <dbReference type="ARBA" id="ARBA00025198"/>
    </source>
</evidence>
<evidence type="ECO:0000256" key="6">
    <source>
        <dbReference type="ARBA" id="ARBA00022781"/>
    </source>
</evidence>
<keyword evidence="7 13" id="KW-1133">Transmembrane helix</keyword>
<evidence type="ECO:0000313" key="16">
    <source>
        <dbReference type="EMBL" id="QKM66524.1"/>
    </source>
</evidence>
<dbReference type="PANTHER" id="PTHR33445">
    <property type="entry name" value="ATP SYNTHASE SUBUNIT B', CHLOROPLASTIC"/>
    <property type="match status" value="1"/>
</dbReference>
<evidence type="ECO:0000256" key="15">
    <source>
        <dbReference type="SAM" id="MobiDB-lite"/>
    </source>
</evidence>
<feature type="region of interest" description="Disordered" evidence="15">
    <location>
        <begin position="1"/>
        <end position="26"/>
    </location>
</feature>
<keyword evidence="10 13" id="KW-0066">ATP synthesis</keyword>
<keyword evidence="13" id="KW-1003">Cell membrane</keyword>
<comment type="function">
    <text evidence="11 13">F(1)F(0) ATP synthase produces ATP from ADP in the presence of a proton or sodium gradient. F-type ATPases consist of two structural domains, F(1) containing the extramembraneous catalytic core and F(0) containing the membrane proton channel, linked together by a central stalk and a peripheral stalk. During catalysis, ATP synthesis in the catalytic domain of F(1) is coupled via a rotary mechanism of the central stalk subunits to proton translocation.</text>
</comment>
<evidence type="ECO:0000256" key="1">
    <source>
        <dbReference type="ARBA" id="ARBA00004162"/>
    </source>
</evidence>
<dbReference type="InterPro" id="IPR050059">
    <property type="entry name" value="ATP_synthase_B_chain"/>
</dbReference>
<evidence type="ECO:0000256" key="10">
    <source>
        <dbReference type="ARBA" id="ARBA00023310"/>
    </source>
</evidence>
<dbReference type="GO" id="GO:0046933">
    <property type="term" value="F:proton-transporting ATP synthase activity, rotational mechanism"/>
    <property type="evidence" value="ECO:0007669"/>
    <property type="project" value="UniProtKB-UniRule"/>
</dbReference>
<dbReference type="InterPro" id="IPR028987">
    <property type="entry name" value="ATP_synth_B-like_membr_sf"/>
</dbReference>
<dbReference type="InterPro" id="IPR002146">
    <property type="entry name" value="ATP_synth_b/b'su_bac/chlpt"/>
</dbReference>
<evidence type="ECO:0000256" key="13">
    <source>
        <dbReference type="HAMAP-Rule" id="MF_01398"/>
    </source>
</evidence>
<reference evidence="16 17" key="1">
    <citation type="journal article" date="2012" name="J. Bacteriol.">
        <title>Draft genome of Streptomyces tsukubaensis NRRL 18488, the producer of the clinically important immunosuppressant tacrolimus (FK506).</title>
        <authorList>
            <person name="Barreiro C."/>
            <person name="Prieto C."/>
            <person name="Sola-Landa A."/>
            <person name="Solera E."/>
            <person name="Martinez-Castro M."/>
            <person name="Perez-Redondo R."/>
            <person name="Garcia-Estrada C."/>
            <person name="Aparicio J.F."/>
            <person name="Fernandez-Martinez L.T."/>
            <person name="Santos-Aberturas J."/>
            <person name="Salehi-Najafabadi Z."/>
            <person name="Rodriguez-Garcia A."/>
            <person name="Tauch A."/>
            <person name="Martin J.F."/>
        </authorList>
    </citation>
    <scope>NUCLEOTIDE SEQUENCE [LARGE SCALE GENOMIC DNA]</scope>
    <source>
        <strain evidence="17">DSM 42081 / NBRC 108919 / NRRL 18488 / 9993</strain>
    </source>
</reference>
<dbReference type="CDD" id="cd06503">
    <property type="entry name" value="ATP-synt_Fo_b"/>
    <property type="match status" value="1"/>
</dbReference>
<proteinExistence type="inferred from homology"/>
<evidence type="ECO:0000256" key="2">
    <source>
        <dbReference type="ARBA" id="ARBA00005513"/>
    </source>
</evidence>
<evidence type="ECO:0000256" key="12">
    <source>
        <dbReference type="ARBA" id="ARBA00025830"/>
    </source>
</evidence>
<evidence type="ECO:0000256" key="4">
    <source>
        <dbReference type="ARBA" id="ARBA00022547"/>
    </source>
</evidence>
<dbReference type="Proteomes" id="UP000005940">
    <property type="component" value="Chromosome"/>
</dbReference>
<keyword evidence="17" id="KW-1185">Reference proteome</keyword>
<evidence type="ECO:0000256" key="8">
    <source>
        <dbReference type="ARBA" id="ARBA00023065"/>
    </source>
</evidence>
<evidence type="ECO:0000313" key="17">
    <source>
        <dbReference type="Proteomes" id="UP000005940"/>
    </source>
</evidence>
<dbReference type="EMBL" id="CP029159">
    <property type="protein sequence ID" value="QKM66524.1"/>
    <property type="molecule type" value="Genomic_DNA"/>
</dbReference>
<name>A0A7G3U7V6_STRT9</name>
<keyword evidence="8 13" id="KW-0406">Ion transport</keyword>
<dbReference type="AlphaFoldDB" id="A0A7G3U7V6"/>
<dbReference type="GO" id="GO:0046961">
    <property type="term" value="F:proton-transporting ATPase activity, rotational mechanism"/>
    <property type="evidence" value="ECO:0007669"/>
    <property type="project" value="TreeGrafter"/>
</dbReference>
<protein>
    <recommendedName>
        <fullName evidence="13">ATP synthase subunit b</fullName>
    </recommendedName>
    <alternativeName>
        <fullName evidence="13">ATP synthase F(0) sector subunit b</fullName>
    </alternativeName>
    <alternativeName>
        <fullName evidence="13">ATPase subunit I</fullName>
    </alternativeName>
    <alternativeName>
        <fullName evidence="13">F-type ATPase subunit b</fullName>
        <shortName evidence="13">F-ATPase subunit b</shortName>
    </alternativeName>
</protein>
<dbReference type="Gene3D" id="1.20.5.620">
    <property type="entry name" value="F1F0 ATP synthase subunit B, membrane domain"/>
    <property type="match status" value="1"/>
</dbReference>
<organism evidence="16 17">
    <name type="scientific">Streptomyces tsukubensis (strain DSM 42081 / NBRC 108919 / NRRL 18488 / 9993)</name>
    <dbReference type="NCBI Taxonomy" id="1114943"/>
    <lineage>
        <taxon>Bacteria</taxon>
        <taxon>Bacillati</taxon>
        <taxon>Actinomycetota</taxon>
        <taxon>Actinomycetes</taxon>
        <taxon>Kitasatosporales</taxon>
        <taxon>Streptomycetaceae</taxon>
        <taxon>Streptomyces</taxon>
    </lineage>
</organism>
<keyword evidence="9 13" id="KW-0472">Membrane</keyword>
<keyword evidence="6 13" id="KW-0375">Hydrogen ion transport</keyword>
<keyword evidence="3 13" id="KW-0813">Transport</keyword>
<dbReference type="GO" id="GO:0005886">
    <property type="term" value="C:plasma membrane"/>
    <property type="evidence" value="ECO:0007669"/>
    <property type="project" value="UniProtKB-SubCell"/>
</dbReference>
<accession>A0A7G3U7V6</accession>
<gene>
    <name evidence="13" type="primary">atpF</name>
    <name evidence="16" type="ORF">STSU_004465</name>
</gene>
<dbReference type="HAMAP" id="MF_01398">
    <property type="entry name" value="ATP_synth_b_bprime"/>
    <property type="match status" value="1"/>
</dbReference>
<feature type="transmembrane region" description="Helical" evidence="13">
    <location>
        <begin position="43"/>
        <end position="65"/>
    </location>
</feature>
<evidence type="ECO:0000256" key="9">
    <source>
        <dbReference type="ARBA" id="ARBA00023136"/>
    </source>
</evidence>
<dbReference type="GO" id="GO:0045259">
    <property type="term" value="C:proton-transporting ATP synthase complex"/>
    <property type="evidence" value="ECO:0007669"/>
    <property type="project" value="UniProtKB-KW"/>
</dbReference>
<evidence type="ECO:0000256" key="14">
    <source>
        <dbReference type="RuleBase" id="RU003848"/>
    </source>
</evidence>
<comment type="subcellular location">
    <subcellularLocation>
        <location evidence="1 13">Cell membrane</location>
        <topology evidence="1 13">Single-pass membrane protein</topology>
    </subcellularLocation>
</comment>
<evidence type="ECO:0000256" key="3">
    <source>
        <dbReference type="ARBA" id="ARBA00022448"/>
    </source>
</evidence>
<comment type="subunit">
    <text evidence="12 13">F-type ATPases have 2 components, F(1) - the catalytic core - and F(0) - the membrane proton channel. F(1) has five subunits: alpha(3), beta(3), gamma(1), delta(1), epsilon(1). F(0) has three main subunits: a(1), b(2) and c(10-14). The alpha and beta chains form an alternating ring which encloses part of the gamma chain. F(1) is attached to F(0) by a central stalk formed by the gamma and epsilon chains, while a peripheral stalk is formed by the delta and b chains.</text>
</comment>
<comment type="similarity">
    <text evidence="2 13 14">Belongs to the ATPase B chain family.</text>
</comment>
<dbReference type="PANTHER" id="PTHR33445:SF1">
    <property type="entry name" value="ATP SYNTHASE SUBUNIT B"/>
    <property type="match status" value="1"/>
</dbReference>
<dbReference type="Pfam" id="PF00430">
    <property type="entry name" value="ATP-synt_B"/>
    <property type="match status" value="1"/>
</dbReference>
<evidence type="ECO:0000256" key="7">
    <source>
        <dbReference type="ARBA" id="ARBA00022989"/>
    </source>
</evidence>
<keyword evidence="4 13" id="KW-0138">CF(0)</keyword>
<comment type="function">
    <text evidence="13">Component of the F(0) channel, it forms part of the peripheral stalk, linking F(1) to F(0).</text>
</comment>
<keyword evidence="5 13" id="KW-0812">Transmembrane</keyword>
<dbReference type="SUPFAM" id="SSF81573">
    <property type="entry name" value="F1F0 ATP synthase subunit B, membrane domain"/>
    <property type="match status" value="1"/>
</dbReference>